<feature type="domain" description="Nudix hydrolase" evidence="6">
    <location>
        <begin position="4"/>
        <end position="144"/>
    </location>
</feature>
<evidence type="ECO:0000256" key="2">
    <source>
        <dbReference type="ARBA" id="ARBA00005582"/>
    </source>
</evidence>
<protein>
    <submittedName>
        <fullName evidence="7">NUDIX domain-containing protein</fullName>
    </submittedName>
</protein>
<keyword evidence="3 5" id="KW-0378">Hydrolase</keyword>
<reference evidence="7" key="1">
    <citation type="submission" date="2024-05" db="EMBL/GenBank/DDBJ databases">
        <authorList>
            <person name="Cai S.Y."/>
            <person name="Jin L.M."/>
            <person name="Li H.R."/>
        </authorList>
    </citation>
    <scope>NUCLEOTIDE SEQUENCE</scope>
    <source>
        <strain evidence="7">A5-74</strain>
    </source>
</reference>
<comment type="cofactor">
    <cofactor evidence="1">
        <name>Mg(2+)</name>
        <dbReference type="ChEBI" id="CHEBI:18420"/>
    </cofactor>
</comment>
<dbReference type="PANTHER" id="PTHR43046">
    <property type="entry name" value="GDP-MANNOSE MANNOSYL HYDROLASE"/>
    <property type="match status" value="1"/>
</dbReference>
<dbReference type="AlphaFoldDB" id="A0AAU8DUP9"/>
<dbReference type="InterPro" id="IPR000086">
    <property type="entry name" value="NUDIX_hydrolase_dom"/>
</dbReference>
<accession>A0AAU8DUP9</accession>
<dbReference type="GO" id="GO:0016787">
    <property type="term" value="F:hydrolase activity"/>
    <property type="evidence" value="ECO:0007669"/>
    <property type="project" value="UniProtKB-KW"/>
</dbReference>
<dbReference type="RefSeq" id="WP_353651051.1">
    <property type="nucleotide sequence ID" value="NZ_CP159218.1"/>
</dbReference>
<evidence type="ECO:0000313" key="7">
    <source>
        <dbReference type="EMBL" id="XCG65446.1"/>
    </source>
</evidence>
<evidence type="ECO:0000259" key="6">
    <source>
        <dbReference type="PROSITE" id="PS51462"/>
    </source>
</evidence>
<dbReference type="Pfam" id="PF00293">
    <property type="entry name" value="NUDIX"/>
    <property type="match status" value="1"/>
</dbReference>
<dbReference type="PROSITE" id="PS51462">
    <property type="entry name" value="NUDIX"/>
    <property type="match status" value="1"/>
</dbReference>
<name>A0AAU8DUP9_9ACTN</name>
<evidence type="ECO:0000256" key="1">
    <source>
        <dbReference type="ARBA" id="ARBA00001946"/>
    </source>
</evidence>
<dbReference type="InterPro" id="IPR020084">
    <property type="entry name" value="NUDIX_hydrolase_CS"/>
</dbReference>
<dbReference type="Gene3D" id="3.90.79.10">
    <property type="entry name" value="Nucleoside Triphosphate Pyrophosphohydrolase"/>
    <property type="match status" value="1"/>
</dbReference>
<evidence type="ECO:0000256" key="4">
    <source>
        <dbReference type="ARBA" id="ARBA00022842"/>
    </source>
</evidence>
<proteinExistence type="inferred from homology"/>
<dbReference type="PRINTS" id="PR00502">
    <property type="entry name" value="NUDIXFAMILY"/>
</dbReference>
<dbReference type="PANTHER" id="PTHR43046:SF12">
    <property type="entry name" value="GDP-MANNOSE MANNOSYL HYDROLASE"/>
    <property type="match status" value="1"/>
</dbReference>
<dbReference type="SUPFAM" id="SSF55811">
    <property type="entry name" value="Nudix"/>
    <property type="match status" value="1"/>
</dbReference>
<dbReference type="CDD" id="cd04685">
    <property type="entry name" value="NUDIX_Hydrolase"/>
    <property type="match status" value="1"/>
</dbReference>
<organism evidence="7">
    <name type="scientific">Nakamurella sp. A5-74</name>
    <dbReference type="NCBI Taxonomy" id="3158264"/>
    <lineage>
        <taxon>Bacteria</taxon>
        <taxon>Bacillati</taxon>
        <taxon>Actinomycetota</taxon>
        <taxon>Actinomycetes</taxon>
        <taxon>Nakamurellales</taxon>
        <taxon>Nakamurellaceae</taxon>
        <taxon>Nakamurella</taxon>
    </lineage>
</organism>
<dbReference type="EMBL" id="CP159218">
    <property type="protein sequence ID" value="XCG65446.1"/>
    <property type="molecule type" value="Genomic_DNA"/>
</dbReference>
<comment type="similarity">
    <text evidence="2 5">Belongs to the Nudix hydrolase family.</text>
</comment>
<keyword evidence="4" id="KW-0460">Magnesium</keyword>
<evidence type="ECO:0000256" key="5">
    <source>
        <dbReference type="RuleBase" id="RU003476"/>
    </source>
</evidence>
<gene>
    <name evidence="7" type="ORF">ABLG96_09285</name>
</gene>
<dbReference type="InterPro" id="IPR020476">
    <property type="entry name" value="Nudix_hydrolase"/>
</dbReference>
<dbReference type="InterPro" id="IPR015797">
    <property type="entry name" value="NUDIX_hydrolase-like_dom_sf"/>
</dbReference>
<sequence>MAAIRRRTARVIPVSPAGRVLMVLGHDPLYPDAPYWFTIGGGLEPGESEKQAARRELWEETGIDRPAADLGEPFLRDEHSYVYNGVEVHANSVFFALALHEDVDVRPPAPSPGEIITDGRWWYPEALTREPLSNPDLPEIVARAVGSL</sequence>
<evidence type="ECO:0000256" key="3">
    <source>
        <dbReference type="ARBA" id="ARBA00022801"/>
    </source>
</evidence>
<dbReference type="PROSITE" id="PS00893">
    <property type="entry name" value="NUDIX_BOX"/>
    <property type="match status" value="1"/>
</dbReference>